<dbReference type="AlphaFoldDB" id="A0A645I3J8"/>
<dbReference type="InterPro" id="IPR001296">
    <property type="entry name" value="Glyco_trans_1"/>
</dbReference>
<name>A0A645I3J8_9ZZZZ</name>
<dbReference type="GO" id="GO:0016757">
    <property type="term" value="F:glycosyltransferase activity"/>
    <property type="evidence" value="ECO:0007669"/>
    <property type="project" value="InterPro"/>
</dbReference>
<evidence type="ECO:0000313" key="2">
    <source>
        <dbReference type="EMBL" id="MPN45446.1"/>
    </source>
</evidence>
<comment type="caution">
    <text evidence="2">The sequence shown here is derived from an EMBL/GenBank/DDBJ whole genome shotgun (WGS) entry which is preliminary data.</text>
</comment>
<sequence>MFNNNGNMSNLIKNMEDGILVDSGNIDNFVESLVLLYNNPDLRSQIGRNARKTIIENRSWGNRIKKELSVYQEII</sequence>
<organism evidence="2">
    <name type="scientific">bioreactor metagenome</name>
    <dbReference type="NCBI Taxonomy" id="1076179"/>
    <lineage>
        <taxon>unclassified sequences</taxon>
        <taxon>metagenomes</taxon>
        <taxon>ecological metagenomes</taxon>
    </lineage>
</organism>
<dbReference type="EMBL" id="VSSQ01105374">
    <property type="protein sequence ID" value="MPN45446.1"/>
    <property type="molecule type" value="Genomic_DNA"/>
</dbReference>
<reference evidence="2" key="1">
    <citation type="submission" date="2019-08" db="EMBL/GenBank/DDBJ databases">
        <authorList>
            <person name="Kucharzyk K."/>
            <person name="Murdoch R.W."/>
            <person name="Higgins S."/>
            <person name="Loffler F."/>
        </authorList>
    </citation>
    <scope>NUCLEOTIDE SEQUENCE</scope>
</reference>
<dbReference type="SUPFAM" id="SSF53756">
    <property type="entry name" value="UDP-Glycosyltransferase/glycogen phosphorylase"/>
    <property type="match status" value="1"/>
</dbReference>
<evidence type="ECO:0000259" key="1">
    <source>
        <dbReference type="Pfam" id="PF00534"/>
    </source>
</evidence>
<feature type="domain" description="Glycosyl transferase family 1" evidence="1">
    <location>
        <begin position="4"/>
        <end position="52"/>
    </location>
</feature>
<proteinExistence type="predicted"/>
<gene>
    <name evidence="2" type="ORF">SDC9_193013</name>
</gene>
<dbReference type="Gene3D" id="3.40.50.2000">
    <property type="entry name" value="Glycogen Phosphorylase B"/>
    <property type="match status" value="2"/>
</dbReference>
<accession>A0A645I3J8</accession>
<protein>
    <recommendedName>
        <fullName evidence="1">Glycosyl transferase family 1 domain-containing protein</fullName>
    </recommendedName>
</protein>
<dbReference type="Pfam" id="PF00534">
    <property type="entry name" value="Glycos_transf_1"/>
    <property type="match status" value="1"/>
</dbReference>